<keyword evidence="3" id="KW-1185">Reference proteome</keyword>
<protein>
    <submittedName>
        <fullName evidence="2">Universal stress protein UspA</fullName>
    </submittedName>
</protein>
<gene>
    <name evidence="2" type="ORF">ISALK_12420</name>
</gene>
<comment type="caution">
    <text evidence="2">The sequence shown here is derived from an EMBL/GenBank/DDBJ whole genome shotgun (WGS) entry which is preliminary data.</text>
</comment>
<name>A0AA44BFW9_9CLOT</name>
<dbReference type="InterPro" id="IPR014729">
    <property type="entry name" value="Rossmann-like_a/b/a_fold"/>
</dbReference>
<evidence type="ECO:0000313" key="2">
    <source>
        <dbReference type="EMBL" id="NBG89295.1"/>
    </source>
</evidence>
<dbReference type="Gene3D" id="3.40.50.620">
    <property type="entry name" value="HUPs"/>
    <property type="match status" value="1"/>
</dbReference>
<dbReference type="Proteomes" id="UP000449710">
    <property type="component" value="Unassembled WGS sequence"/>
</dbReference>
<evidence type="ECO:0000313" key="3">
    <source>
        <dbReference type="Proteomes" id="UP000449710"/>
    </source>
</evidence>
<dbReference type="RefSeq" id="WP_160722819.1">
    <property type="nucleotide sequence ID" value="NZ_SUMG01000021.1"/>
</dbReference>
<dbReference type="Pfam" id="PF00582">
    <property type="entry name" value="Usp"/>
    <property type="match status" value="1"/>
</dbReference>
<evidence type="ECO:0000259" key="1">
    <source>
        <dbReference type="Pfam" id="PF00582"/>
    </source>
</evidence>
<organism evidence="2 3">
    <name type="scientific">Isachenkonia alkalipeptolytica</name>
    <dbReference type="NCBI Taxonomy" id="2565777"/>
    <lineage>
        <taxon>Bacteria</taxon>
        <taxon>Bacillati</taxon>
        <taxon>Bacillota</taxon>
        <taxon>Clostridia</taxon>
        <taxon>Eubacteriales</taxon>
        <taxon>Clostridiaceae</taxon>
        <taxon>Isachenkonia</taxon>
    </lineage>
</organism>
<proteinExistence type="predicted"/>
<dbReference type="EMBL" id="SUMG01000021">
    <property type="protein sequence ID" value="NBG89295.1"/>
    <property type="molecule type" value="Genomic_DNA"/>
</dbReference>
<feature type="domain" description="UspA" evidence="1">
    <location>
        <begin position="4"/>
        <end position="105"/>
    </location>
</feature>
<dbReference type="InterPro" id="IPR006016">
    <property type="entry name" value="UspA"/>
</dbReference>
<sequence>MPRKDILVCVTRQKTCERLIKEGARLISGEEKLYVVNVSPGGWSLLGQQYKGVDQAAEALEYLFEISKNYEAHMTVLRSEDVVEALVDFLNKKEISTVILGGSKEEDHASAMAKKIKRKVGYDLEVRILPTEDEE</sequence>
<reference evidence="2 3" key="1">
    <citation type="submission" date="2019-04" db="EMBL/GenBank/DDBJ databases">
        <title>Isachenkonia alkalipeptolytica gen. nov. sp. nov. a new anaerobic, alkiliphilic organothrophic bacterium capable to reduce synthesized ferrihydrite isolated from a soda lake.</title>
        <authorList>
            <person name="Toshchakov S.V."/>
            <person name="Zavarzina D.G."/>
            <person name="Zhilina T.N."/>
            <person name="Kostrikina N.A."/>
            <person name="Kublanov I.V."/>
        </authorList>
    </citation>
    <scope>NUCLEOTIDE SEQUENCE [LARGE SCALE GENOMIC DNA]</scope>
    <source>
        <strain evidence="2 3">Z-1701</strain>
    </source>
</reference>
<dbReference type="AlphaFoldDB" id="A0AA44BFW9"/>
<dbReference type="SUPFAM" id="SSF52402">
    <property type="entry name" value="Adenine nucleotide alpha hydrolases-like"/>
    <property type="match status" value="1"/>
</dbReference>
<accession>A0AA44BFW9</accession>